<comment type="caution">
    <text evidence="1">The sequence shown here is derived from an EMBL/GenBank/DDBJ whole genome shotgun (WGS) entry which is preliminary data.</text>
</comment>
<accession>A0A8X6U8G4</accession>
<reference evidence="1" key="1">
    <citation type="submission" date="2020-08" db="EMBL/GenBank/DDBJ databases">
        <title>Multicomponent nature underlies the extraordinary mechanical properties of spider dragline silk.</title>
        <authorList>
            <person name="Kono N."/>
            <person name="Nakamura H."/>
            <person name="Mori M."/>
            <person name="Yoshida Y."/>
            <person name="Ohtoshi R."/>
            <person name="Malay A.D."/>
            <person name="Moran D.A.P."/>
            <person name="Tomita M."/>
            <person name="Numata K."/>
            <person name="Arakawa K."/>
        </authorList>
    </citation>
    <scope>NUCLEOTIDE SEQUENCE</scope>
</reference>
<sequence length="96" mass="11335">MSQSTGSQVDEKLHCNVIIPTKNHFIRNLVLLIVKCSREKLEMSPASWFGSLIFWHDKLVIIMILEATLVSFSKCTRWDWELLARRKEKKHLLELR</sequence>
<protein>
    <submittedName>
        <fullName evidence="1">Uncharacterized protein</fullName>
    </submittedName>
</protein>
<keyword evidence="2" id="KW-1185">Reference proteome</keyword>
<proteinExistence type="predicted"/>
<dbReference type="AlphaFoldDB" id="A0A8X6U8G4"/>
<dbReference type="EMBL" id="BMAW01027700">
    <property type="protein sequence ID" value="GFU03427.1"/>
    <property type="molecule type" value="Genomic_DNA"/>
</dbReference>
<gene>
    <name evidence="1" type="ORF">NPIL_208481</name>
</gene>
<name>A0A8X6U8G4_NEPPI</name>
<dbReference type="Proteomes" id="UP000887013">
    <property type="component" value="Unassembled WGS sequence"/>
</dbReference>
<organism evidence="1 2">
    <name type="scientific">Nephila pilipes</name>
    <name type="common">Giant wood spider</name>
    <name type="synonym">Nephila maculata</name>
    <dbReference type="NCBI Taxonomy" id="299642"/>
    <lineage>
        <taxon>Eukaryota</taxon>
        <taxon>Metazoa</taxon>
        <taxon>Ecdysozoa</taxon>
        <taxon>Arthropoda</taxon>
        <taxon>Chelicerata</taxon>
        <taxon>Arachnida</taxon>
        <taxon>Araneae</taxon>
        <taxon>Araneomorphae</taxon>
        <taxon>Entelegynae</taxon>
        <taxon>Araneoidea</taxon>
        <taxon>Nephilidae</taxon>
        <taxon>Nephila</taxon>
    </lineage>
</organism>
<evidence type="ECO:0000313" key="1">
    <source>
        <dbReference type="EMBL" id="GFU03427.1"/>
    </source>
</evidence>
<evidence type="ECO:0000313" key="2">
    <source>
        <dbReference type="Proteomes" id="UP000887013"/>
    </source>
</evidence>